<accession>A0A8J5JL18</accession>
<comment type="caution">
    <text evidence="2">The sequence shown here is derived from an EMBL/GenBank/DDBJ whole genome shotgun (WGS) entry which is preliminary data.</text>
</comment>
<evidence type="ECO:0000259" key="1">
    <source>
        <dbReference type="Pfam" id="PF01425"/>
    </source>
</evidence>
<evidence type="ECO:0000313" key="2">
    <source>
        <dbReference type="EMBL" id="KAG7159630.1"/>
    </source>
</evidence>
<keyword evidence="2" id="KW-0378">Hydrolase</keyword>
<feature type="domain" description="Amidase" evidence="1">
    <location>
        <begin position="319"/>
        <end position="425"/>
    </location>
</feature>
<dbReference type="InterPro" id="IPR023631">
    <property type="entry name" value="Amidase_dom"/>
</dbReference>
<gene>
    <name evidence="2" type="primary">Faah2b-L</name>
    <name evidence="2" type="ORF">Hamer_G004305</name>
</gene>
<name>A0A8J5JL18_HOMAM</name>
<dbReference type="InterPro" id="IPR036928">
    <property type="entry name" value="AS_sf"/>
</dbReference>
<organism evidence="2 3">
    <name type="scientific">Homarus americanus</name>
    <name type="common">American lobster</name>
    <dbReference type="NCBI Taxonomy" id="6706"/>
    <lineage>
        <taxon>Eukaryota</taxon>
        <taxon>Metazoa</taxon>
        <taxon>Ecdysozoa</taxon>
        <taxon>Arthropoda</taxon>
        <taxon>Crustacea</taxon>
        <taxon>Multicrustacea</taxon>
        <taxon>Malacostraca</taxon>
        <taxon>Eumalacostraca</taxon>
        <taxon>Eucarida</taxon>
        <taxon>Decapoda</taxon>
        <taxon>Pleocyemata</taxon>
        <taxon>Astacidea</taxon>
        <taxon>Nephropoidea</taxon>
        <taxon>Nephropidae</taxon>
        <taxon>Homarus</taxon>
    </lineage>
</organism>
<dbReference type="Proteomes" id="UP000747542">
    <property type="component" value="Unassembled WGS sequence"/>
</dbReference>
<evidence type="ECO:0000313" key="3">
    <source>
        <dbReference type="Proteomes" id="UP000747542"/>
    </source>
</evidence>
<keyword evidence="3" id="KW-1185">Reference proteome</keyword>
<protein>
    <submittedName>
        <fullName evidence="2">Fatty-acid amide hydrolase 2-B-like</fullName>
    </submittedName>
</protein>
<dbReference type="InterPro" id="IPR052739">
    <property type="entry name" value="FAAH2"/>
</dbReference>
<proteinExistence type="predicted"/>
<dbReference type="Pfam" id="PF01425">
    <property type="entry name" value="Amidase"/>
    <property type="match status" value="2"/>
</dbReference>
<dbReference type="EMBL" id="JAHLQT010033114">
    <property type="protein sequence ID" value="KAG7159630.1"/>
    <property type="molecule type" value="Genomic_DNA"/>
</dbReference>
<feature type="domain" description="Amidase" evidence="1">
    <location>
        <begin position="68"/>
        <end position="196"/>
    </location>
</feature>
<dbReference type="AlphaFoldDB" id="A0A8J5JL18"/>
<dbReference type="SUPFAM" id="SSF75304">
    <property type="entry name" value="Amidase signature (AS) enzymes"/>
    <property type="match status" value="1"/>
</dbReference>
<reference evidence="2" key="1">
    <citation type="journal article" date="2021" name="Sci. Adv.">
        <title>The American lobster genome reveals insights on longevity, neural, and immune adaptations.</title>
        <authorList>
            <person name="Polinski J.M."/>
            <person name="Zimin A.V."/>
            <person name="Clark K.F."/>
            <person name="Kohn A.B."/>
            <person name="Sadowski N."/>
            <person name="Timp W."/>
            <person name="Ptitsyn A."/>
            <person name="Khanna P."/>
            <person name="Romanova D.Y."/>
            <person name="Williams P."/>
            <person name="Greenwood S.J."/>
            <person name="Moroz L.L."/>
            <person name="Walt D.R."/>
            <person name="Bodnar A.G."/>
        </authorList>
    </citation>
    <scope>NUCLEOTIDE SEQUENCE</scope>
    <source>
        <strain evidence="2">GMGI-L3</strain>
    </source>
</reference>
<dbReference type="PANTHER" id="PTHR43372:SF4">
    <property type="entry name" value="FATTY-ACID AMIDE HYDROLASE 2"/>
    <property type="match status" value="1"/>
</dbReference>
<dbReference type="GO" id="GO:0012505">
    <property type="term" value="C:endomembrane system"/>
    <property type="evidence" value="ECO:0007669"/>
    <property type="project" value="TreeGrafter"/>
</dbReference>
<dbReference type="PANTHER" id="PTHR43372">
    <property type="entry name" value="FATTY-ACID AMIDE HYDROLASE"/>
    <property type="match status" value="1"/>
</dbReference>
<feature type="non-terminal residue" evidence="2">
    <location>
        <position position="446"/>
    </location>
</feature>
<sequence>MLWGVLWAFRPVLWMVRWMWDEWVSTIFTLVVGWRRKSLLPPVFNPILLLSASELADNIRERKVSSVEVVRSYVTRISNVNPILNAVAQENFQAALLEARMVDKKLDQGLSDGSLTKDWLKKNQPFLGVPFTVKETIAVAGLPHTGGLVVRGDVVASQDAEVVNKMKKAGAILLANTNISELGMWWESDNRVYGVVSLRGCNVHFDKEWSDMQCAGPLTRHARDLMPILTVLVDLGTLQIFTMENDGNGILTTHMHSSLLAVQRAVTQHFRHTYDCTVHKGEINVWTEITRAILGRARHTIPSLAQAVLDILDREITFLKDQTKVLMGKENTAVSTSRMQMETQWKTLQMRVQRLLGDNGVLLYPSHPMLAPYHSESYFRPLNFTYAAVFNALGFPVTQVPLGLDHNGLPLGIQVVGGMYQDHLTISVAEDLEKAFGGWVCPSKIL</sequence>
<dbReference type="GO" id="GO:0016787">
    <property type="term" value="F:hydrolase activity"/>
    <property type="evidence" value="ECO:0007669"/>
    <property type="project" value="UniProtKB-KW"/>
</dbReference>
<dbReference type="Gene3D" id="3.90.1300.10">
    <property type="entry name" value="Amidase signature (AS) domain"/>
    <property type="match status" value="2"/>
</dbReference>